<feature type="non-terminal residue" evidence="1">
    <location>
        <position position="64"/>
    </location>
</feature>
<dbReference type="EMBL" id="WNVC01000329">
    <property type="protein sequence ID" value="MDZ5000449.1"/>
    <property type="molecule type" value="Genomic_DNA"/>
</dbReference>
<dbReference type="RefSeq" id="WP_322458725.1">
    <property type="nucleotide sequence ID" value="NZ_WNVC01000329.1"/>
</dbReference>
<dbReference type="Proteomes" id="UP001291306">
    <property type="component" value="Unassembled WGS sequence"/>
</dbReference>
<sequence length="64" mass="7547">MTNNIINILTHNTTIESKDKITETLSKYTEKKVNEDKSVTYTEIATTYFLDNDKWHIDYFGNIE</sequence>
<accession>A0AAW9IH83</accession>
<evidence type="ECO:0000313" key="1">
    <source>
        <dbReference type="EMBL" id="MDZ5000449.1"/>
    </source>
</evidence>
<evidence type="ECO:0000313" key="2">
    <source>
        <dbReference type="Proteomes" id="UP001291306"/>
    </source>
</evidence>
<comment type="caution">
    <text evidence="1">The sequence shown here is derived from an EMBL/GenBank/DDBJ whole genome shotgun (WGS) entry which is preliminary data.</text>
</comment>
<proteinExistence type="predicted"/>
<name>A0AAW9IH83_CLOPF</name>
<reference evidence="1" key="1">
    <citation type="submission" date="2019-11" db="EMBL/GenBank/DDBJ databases">
        <title>Characterization of Clostridium perfringens isolates from swine manure treated agricultural soils.</title>
        <authorList>
            <person name="Wushke S.T."/>
        </authorList>
    </citation>
    <scope>NUCLEOTIDE SEQUENCE</scope>
    <source>
        <strain evidence="1">X26</strain>
    </source>
</reference>
<protein>
    <submittedName>
        <fullName evidence="1">Uncharacterized protein</fullName>
    </submittedName>
</protein>
<organism evidence="1 2">
    <name type="scientific">Clostridium perfringens</name>
    <dbReference type="NCBI Taxonomy" id="1502"/>
    <lineage>
        <taxon>Bacteria</taxon>
        <taxon>Bacillati</taxon>
        <taxon>Bacillota</taxon>
        <taxon>Clostridia</taxon>
        <taxon>Eubacteriales</taxon>
        <taxon>Clostridiaceae</taxon>
        <taxon>Clostridium</taxon>
    </lineage>
</organism>
<dbReference type="AlphaFoldDB" id="A0AAW9IH83"/>
<gene>
    <name evidence="1" type="ORF">GNF79_15515</name>
</gene>